<gene>
    <name evidence="6" type="ORF">SAMN05443668_11048</name>
</gene>
<keyword evidence="4" id="KW-1133">Transmembrane helix</keyword>
<dbReference type="STRING" id="134849.SAMN05443668_11048"/>
<dbReference type="PANTHER" id="PTHR22683">
    <property type="entry name" value="SPORULATION PROTEIN RELATED"/>
    <property type="match status" value="1"/>
</dbReference>
<organism evidence="6 7">
    <name type="scientific">Cryptosporangium aurantiacum</name>
    <dbReference type="NCBI Taxonomy" id="134849"/>
    <lineage>
        <taxon>Bacteria</taxon>
        <taxon>Bacillati</taxon>
        <taxon>Actinomycetota</taxon>
        <taxon>Actinomycetes</taxon>
        <taxon>Cryptosporangiales</taxon>
        <taxon>Cryptosporangiaceae</taxon>
        <taxon>Cryptosporangium</taxon>
    </lineage>
</organism>
<dbReference type="GO" id="GO:0003677">
    <property type="term" value="F:DNA binding"/>
    <property type="evidence" value="ECO:0007669"/>
    <property type="project" value="InterPro"/>
</dbReference>
<evidence type="ECO:0000313" key="6">
    <source>
        <dbReference type="EMBL" id="SHN44080.1"/>
    </source>
</evidence>
<dbReference type="PANTHER" id="PTHR22683:SF41">
    <property type="entry name" value="DNA TRANSLOCASE FTSK"/>
    <property type="match status" value="1"/>
</dbReference>
<dbReference type="InterPro" id="IPR027417">
    <property type="entry name" value="P-loop_NTPase"/>
</dbReference>
<reference evidence="6 7" key="1">
    <citation type="submission" date="2016-11" db="EMBL/GenBank/DDBJ databases">
        <authorList>
            <person name="Jaros S."/>
            <person name="Januszkiewicz K."/>
            <person name="Wedrychowicz H."/>
        </authorList>
    </citation>
    <scope>NUCLEOTIDE SEQUENCE [LARGE SCALE GENOMIC DNA]</scope>
    <source>
        <strain evidence="6 7">DSM 46144</strain>
    </source>
</reference>
<feature type="transmembrane region" description="Helical" evidence="4">
    <location>
        <begin position="69"/>
        <end position="87"/>
    </location>
</feature>
<dbReference type="PROSITE" id="PS50901">
    <property type="entry name" value="FTSK"/>
    <property type="match status" value="1"/>
</dbReference>
<dbReference type="Proteomes" id="UP000184440">
    <property type="component" value="Unassembled WGS sequence"/>
</dbReference>
<feature type="binding site" evidence="3">
    <location>
        <begin position="239"/>
        <end position="246"/>
    </location>
    <ligand>
        <name>ATP</name>
        <dbReference type="ChEBI" id="CHEBI:30616"/>
    </ligand>
</feature>
<name>A0A1M7RD17_9ACTN</name>
<evidence type="ECO:0000256" key="3">
    <source>
        <dbReference type="PROSITE-ProRule" id="PRU00289"/>
    </source>
</evidence>
<dbReference type="SMART" id="SM00382">
    <property type="entry name" value="AAA"/>
    <property type="match status" value="1"/>
</dbReference>
<dbReference type="InterPro" id="IPR050206">
    <property type="entry name" value="FtsK/SpoIIIE/SftA"/>
</dbReference>
<feature type="domain" description="FtsK" evidence="5">
    <location>
        <begin position="201"/>
        <end position="404"/>
    </location>
</feature>
<dbReference type="InterPro" id="IPR003593">
    <property type="entry name" value="AAA+_ATPase"/>
</dbReference>
<dbReference type="AlphaFoldDB" id="A0A1M7RD17"/>
<proteinExistence type="predicted"/>
<evidence type="ECO:0000256" key="2">
    <source>
        <dbReference type="ARBA" id="ARBA00022840"/>
    </source>
</evidence>
<feature type="transmembrane region" description="Helical" evidence="4">
    <location>
        <begin position="22"/>
        <end position="38"/>
    </location>
</feature>
<protein>
    <submittedName>
        <fullName evidence="6">DNA segregation ATPase FtsK/SpoIIIE, S-DNA-T family</fullName>
    </submittedName>
</protein>
<accession>A0A1M7RD17</accession>
<dbReference type="InterPro" id="IPR002543">
    <property type="entry name" value="FtsK_dom"/>
</dbReference>
<evidence type="ECO:0000259" key="5">
    <source>
        <dbReference type="PROSITE" id="PS50901"/>
    </source>
</evidence>
<keyword evidence="4" id="KW-0472">Membrane</keyword>
<evidence type="ECO:0000256" key="1">
    <source>
        <dbReference type="ARBA" id="ARBA00022741"/>
    </source>
</evidence>
<dbReference type="EMBL" id="FRCS01000010">
    <property type="protein sequence ID" value="SHN44080.1"/>
    <property type="molecule type" value="Genomic_DNA"/>
</dbReference>
<sequence length="476" mass="53330">MKVNGYRADDLARVGLITRERWVMPLWMSILGVCFRALGRFLVWLVRRGLITGPALVLLLAYGKWDWPGPAALLTGAVLFVIAWWLAHPASFRRVVGARLLGQWRLMVRYRRLWRPAMIGGQLAVVHDEKQYLPLIRRVRSTRWADELRVRLLYGQTPERFALVAENLRHVFGAYRCTARELKPGVVTLRFYHRDPLEQPLGPLPIVDVPDLRRVELGRTEDAVPFLLALLGTHVLVAGASGAGKGSVLWSLIRALAPLVAHGSVELWVIDPKGGMEMTFGKPLFARYEDTDAEAMTELLEEAADRMQARTQRLKGVTRQHTPTPGDPLIVVLVDELAALTAYLSDRKLRDRIKAALSLLLSQGRAPGFLVVAAVQDPRKDVVPFRDLFPTRIALRLTEAEQVDMVLGDGARDRGALCDRIPRALPGVAYVRLDDDPDPVRVRFGYPDDDAIAETCQLYAPHFGPRPILNDEQEAA</sequence>
<keyword evidence="7" id="KW-1185">Reference proteome</keyword>
<dbReference type="Pfam" id="PF01580">
    <property type="entry name" value="FtsK_SpoIIIE"/>
    <property type="match status" value="1"/>
</dbReference>
<dbReference type="Gene3D" id="3.40.50.300">
    <property type="entry name" value="P-loop containing nucleotide triphosphate hydrolases"/>
    <property type="match status" value="1"/>
</dbReference>
<keyword evidence="1 3" id="KW-0547">Nucleotide-binding</keyword>
<dbReference type="GO" id="GO:0005524">
    <property type="term" value="F:ATP binding"/>
    <property type="evidence" value="ECO:0007669"/>
    <property type="project" value="UniProtKB-UniRule"/>
</dbReference>
<evidence type="ECO:0000313" key="7">
    <source>
        <dbReference type="Proteomes" id="UP000184440"/>
    </source>
</evidence>
<evidence type="ECO:0000256" key="4">
    <source>
        <dbReference type="SAM" id="Phobius"/>
    </source>
</evidence>
<feature type="transmembrane region" description="Helical" evidence="4">
    <location>
        <begin position="45"/>
        <end position="63"/>
    </location>
</feature>
<keyword evidence="4" id="KW-0812">Transmembrane</keyword>
<keyword evidence="2 3" id="KW-0067">ATP-binding</keyword>
<dbReference type="SUPFAM" id="SSF52540">
    <property type="entry name" value="P-loop containing nucleoside triphosphate hydrolases"/>
    <property type="match status" value="1"/>
</dbReference>